<accession>A0A1K2HMN8</accession>
<name>A0A1K2HMN8_9NEIS</name>
<evidence type="ECO:0000259" key="1">
    <source>
        <dbReference type="Pfam" id="PF07700"/>
    </source>
</evidence>
<evidence type="ECO:0000313" key="2">
    <source>
        <dbReference type="EMBL" id="SFZ77809.1"/>
    </source>
</evidence>
<dbReference type="RefSeq" id="WP_072429111.1">
    <property type="nucleotide sequence ID" value="NZ_FPKR01000010.1"/>
</dbReference>
<dbReference type="GO" id="GO:0020037">
    <property type="term" value="F:heme binding"/>
    <property type="evidence" value="ECO:0007669"/>
    <property type="project" value="InterPro"/>
</dbReference>
<feature type="domain" description="Heme NO-binding" evidence="1">
    <location>
        <begin position="3"/>
        <end position="161"/>
    </location>
</feature>
<reference evidence="2 3" key="1">
    <citation type="submission" date="2016-11" db="EMBL/GenBank/DDBJ databases">
        <authorList>
            <person name="Jaros S."/>
            <person name="Januszkiewicz K."/>
            <person name="Wedrychowicz H."/>
        </authorList>
    </citation>
    <scope>NUCLEOTIDE SEQUENCE [LARGE SCALE GENOMIC DNA]</scope>
    <source>
        <strain evidence="2 3">DSM 18899</strain>
    </source>
</reference>
<organism evidence="2 3">
    <name type="scientific">Chitinimonas taiwanensis DSM 18899</name>
    <dbReference type="NCBI Taxonomy" id="1121279"/>
    <lineage>
        <taxon>Bacteria</taxon>
        <taxon>Pseudomonadati</taxon>
        <taxon>Pseudomonadota</taxon>
        <taxon>Betaproteobacteria</taxon>
        <taxon>Neisseriales</taxon>
        <taxon>Chitinibacteraceae</taxon>
        <taxon>Chitinimonas</taxon>
    </lineage>
</organism>
<protein>
    <submittedName>
        <fullName evidence="2">Haem-NO-binding</fullName>
    </submittedName>
</protein>
<evidence type="ECO:0000313" key="3">
    <source>
        <dbReference type="Proteomes" id="UP000186513"/>
    </source>
</evidence>
<dbReference type="EMBL" id="FPKR01000010">
    <property type="protein sequence ID" value="SFZ77809.1"/>
    <property type="molecule type" value="Genomic_DNA"/>
</dbReference>
<dbReference type="STRING" id="1121279.SAMN02745887_02606"/>
<gene>
    <name evidence="2" type="ORF">SAMN02745887_02606</name>
</gene>
<dbReference type="Gene3D" id="3.90.1520.10">
    <property type="entry name" value="H-NOX domain"/>
    <property type="match status" value="1"/>
</dbReference>
<dbReference type="Pfam" id="PF07700">
    <property type="entry name" value="HNOB"/>
    <property type="match status" value="1"/>
</dbReference>
<keyword evidence="3" id="KW-1185">Reference proteome</keyword>
<dbReference type="PANTHER" id="PTHR45655">
    <property type="entry name" value="GUANYLATE CYCLASE SOLUBLE SUBUNIT BETA-2"/>
    <property type="match status" value="1"/>
</dbReference>
<dbReference type="InterPro" id="IPR024096">
    <property type="entry name" value="NO_sig/Golgi_transp_ligand-bd"/>
</dbReference>
<dbReference type="OrthoDB" id="7266652at2"/>
<proteinExistence type="predicted"/>
<dbReference type="InterPro" id="IPR011644">
    <property type="entry name" value="Heme_NO-bd"/>
</dbReference>
<dbReference type="AlphaFoldDB" id="A0A1K2HMN8"/>
<sequence length="181" mass="19877">MLGMVFTEFIEMVESRFSPELADSVIAAAALPHGGAYTAVGYYPHAEMLALLAALSERSGIAVADLVCAFGEHLLGRFVAAYPQMFSARANLFDFLASIDGEIHREVRKLYPAAQLPRFTVLARSAQQLMLAYESPRGMEALALGLMRGAARHYREAVQISQAPAEFEGRAIVRFQIDRQP</sequence>
<dbReference type="Proteomes" id="UP000186513">
    <property type="component" value="Unassembled WGS sequence"/>
</dbReference>
<dbReference type="InterPro" id="IPR038158">
    <property type="entry name" value="H-NOX_domain_sf"/>
</dbReference>
<dbReference type="SUPFAM" id="SSF111126">
    <property type="entry name" value="Ligand-binding domain in the NO signalling and Golgi transport"/>
    <property type="match status" value="1"/>
</dbReference>
<dbReference type="PANTHER" id="PTHR45655:SF13">
    <property type="entry name" value="SOLUBLE GUANYLATE CYCLASE GCY-32-RELATED"/>
    <property type="match status" value="1"/>
</dbReference>